<proteinExistence type="predicted"/>
<evidence type="ECO:0000313" key="1">
    <source>
        <dbReference type="EMBL" id="OCT48350.1"/>
    </source>
</evidence>
<evidence type="ECO:0000313" key="2">
    <source>
        <dbReference type="Proteomes" id="UP000094526"/>
    </source>
</evidence>
<dbReference type="VEuPathDB" id="FungiDB:CLCR_04427"/>
<protein>
    <submittedName>
        <fullName evidence="1">Uncharacterized protein</fullName>
    </submittedName>
</protein>
<sequence length="134" mass="15033">MFPVSTSPAQCYIPPPPGWESPLRLQHVKHHAREGFMSCGVLSQGYDALGIIPRTSGPVGSRLIDEMQCTRNLELRGLYHDYDRGRGDPWFMWTSAVAYEGMIAASIKRTDLHDTGNLFPGWPPPRRTPSLVVR</sequence>
<dbReference type="EMBL" id="LGRB01000012">
    <property type="protein sequence ID" value="OCT48350.1"/>
    <property type="molecule type" value="Genomic_DNA"/>
</dbReference>
<name>A0A1C1CIL2_9EURO</name>
<accession>A0A1C1CIL2</accession>
<gene>
    <name evidence="1" type="ORF">CLCR_04427</name>
</gene>
<comment type="caution">
    <text evidence="1">The sequence shown here is derived from an EMBL/GenBank/DDBJ whole genome shotgun (WGS) entry which is preliminary data.</text>
</comment>
<keyword evidence="2" id="KW-1185">Reference proteome</keyword>
<reference evidence="2" key="1">
    <citation type="submission" date="2015-07" db="EMBL/GenBank/DDBJ databases">
        <authorList>
            <person name="Teixeira M.M."/>
            <person name="Souza R.C."/>
            <person name="Almeida L.G."/>
            <person name="Vicente V.A."/>
            <person name="de Hoog S."/>
            <person name="Bocca A.L."/>
            <person name="de Almeida S.R."/>
            <person name="Vasconcelos A.T."/>
            <person name="Felipe M.S."/>
        </authorList>
    </citation>
    <scope>NUCLEOTIDE SEQUENCE [LARGE SCALE GENOMIC DNA]</scope>
    <source>
        <strain evidence="2">KSF</strain>
    </source>
</reference>
<organism evidence="1 2">
    <name type="scientific">Cladophialophora carrionii</name>
    <dbReference type="NCBI Taxonomy" id="86049"/>
    <lineage>
        <taxon>Eukaryota</taxon>
        <taxon>Fungi</taxon>
        <taxon>Dikarya</taxon>
        <taxon>Ascomycota</taxon>
        <taxon>Pezizomycotina</taxon>
        <taxon>Eurotiomycetes</taxon>
        <taxon>Chaetothyriomycetidae</taxon>
        <taxon>Chaetothyriales</taxon>
        <taxon>Herpotrichiellaceae</taxon>
        <taxon>Cladophialophora</taxon>
    </lineage>
</organism>
<dbReference type="Proteomes" id="UP000094526">
    <property type="component" value="Unassembled WGS sequence"/>
</dbReference>
<dbReference type="AlphaFoldDB" id="A0A1C1CIL2"/>